<dbReference type="EMBL" id="CP101114">
    <property type="protein sequence ID" value="UTO27969.1"/>
    <property type="molecule type" value="Genomic_DNA"/>
</dbReference>
<name>A0ABY5ES70_9HYPH</name>
<keyword evidence="1" id="KW-0472">Membrane</keyword>
<evidence type="ECO:0000256" key="1">
    <source>
        <dbReference type="SAM" id="Phobius"/>
    </source>
</evidence>
<keyword evidence="1" id="KW-0812">Transmembrane</keyword>
<organism evidence="2 3">
    <name type="scientific">Bartonella harrusi</name>
    <dbReference type="NCBI Taxonomy" id="2961895"/>
    <lineage>
        <taxon>Bacteria</taxon>
        <taxon>Pseudomonadati</taxon>
        <taxon>Pseudomonadota</taxon>
        <taxon>Alphaproteobacteria</taxon>
        <taxon>Hyphomicrobiales</taxon>
        <taxon>Bartonellaceae</taxon>
        <taxon>Bartonella</taxon>
    </lineage>
</organism>
<keyword evidence="3" id="KW-1185">Reference proteome</keyword>
<accession>A0ABY5ES70</accession>
<proteinExistence type="predicted"/>
<dbReference type="RefSeq" id="WP_254769883.1">
    <property type="nucleotide sequence ID" value="NZ_CP101114.1"/>
</dbReference>
<gene>
    <name evidence="2" type="ORF">NMK50_07000</name>
</gene>
<reference evidence="2" key="1">
    <citation type="submission" date="2022-07" db="EMBL/GenBank/DDBJ databases">
        <title>First report of Bartonella spp. in marsupials in Brazil, with a description of Bartonella harrusi sp. nov. and new proposal for taxonomic reclassification of species of the genus Bartonella.</title>
        <authorList>
            <person name="Amaral R.B."/>
        </authorList>
    </citation>
    <scope>NUCLEOTIDE SEQUENCE</scope>
    <source>
        <strain evidence="2">117A</strain>
    </source>
</reference>
<evidence type="ECO:0000313" key="3">
    <source>
        <dbReference type="Proteomes" id="UP001059475"/>
    </source>
</evidence>
<feature type="transmembrane region" description="Helical" evidence="1">
    <location>
        <begin position="20"/>
        <end position="38"/>
    </location>
</feature>
<dbReference type="Proteomes" id="UP001059475">
    <property type="component" value="Chromosome"/>
</dbReference>
<protein>
    <submittedName>
        <fullName evidence="2">Uncharacterized protein</fullName>
    </submittedName>
</protein>
<keyword evidence="1" id="KW-1133">Transmembrane helix</keyword>
<evidence type="ECO:0000313" key="2">
    <source>
        <dbReference type="EMBL" id="UTO27969.1"/>
    </source>
</evidence>
<sequence>MKEKINKVSYYVKITCKVKCGKALFIVFLSVFFLRVKRIFIVPYFHHSFLFAVAVKKIMLLVVERIKKQYKETIDSVCNAINQSMTIIRE</sequence>